<evidence type="ECO:0000313" key="6">
    <source>
        <dbReference type="Proteomes" id="UP000095768"/>
    </source>
</evidence>
<keyword evidence="2" id="KW-0812">Transmembrane</keyword>
<accession>A0A1D4HN83</accession>
<proteinExistence type="predicted"/>
<reference evidence="3 5" key="1">
    <citation type="submission" date="2016-09" db="EMBL/GenBank/DDBJ databases">
        <authorList>
            <consortium name="Pathogen Informatics"/>
            <person name="Sun Q."/>
            <person name="Inoue M."/>
        </authorList>
    </citation>
    <scope>NUCLEOTIDE SEQUENCE [LARGE SCALE GENOMIC DNA]</scope>
    <source>
        <strain evidence="3 5">82C</strain>
    </source>
</reference>
<evidence type="ECO:0000313" key="4">
    <source>
        <dbReference type="EMBL" id="SCS56907.1"/>
    </source>
</evidence>
<dbReference type="EMBL" id="FMPI01000002">
    <property type="protein sequence ID" value="SCS38652.1"/>
    <property type="molecule type" value="Genomic_DNA"/>
</dbReference>
<feature type="transmembrane region" description="Helical" evidence="2">
    <location>
        <begin position="12"/>
        <end position="32"/>
    </location>
</feature>
<evidence type="ECO:0000256" key="1">
    <source>
        <dbReference type="SAM" id="MobiDB-lite"/>
    </source>
</evidence>
<reference evidence="4 6" key="2">
    <citation type="submission" date="2016-09" db="EMBL/GenBank/DDBJ databases">
        <authorList>
            <consortium name="Pathogen Informatics"/>
        </authorList>
    </citation>
    <scope>NUCLEOTIDE SEQUENCE [LARGE SCALE GENOMIC DNA]</scope>
    <source>
        <strain evidence="4 6">82B</strain>
    </source>
</reference>
<keyword evidence="2" id="KW-0472">Membrane</keyword>
<dbReference type="OrthoDB" id="2406251at2"/>
<keyword evidence="5" id="KW-1185">Reference proteome</keyword>
<protein>
    <submittedName>
        <fullName evidence="4">Uncharacterized protein</fullName>
    </submittedName>
</protein>
<organism evidence="4 6">
    <name type="scientific">Staphylococcus caeli</name>
    <dbReference type="NCBI Taxonomy" id="2201815"/>
    <lineage>
        <taxon>Bacteria</taxon>
        <taxon>Bacillati</taxon>
        <taxon>Bacillota</taxon>
        <taxon>Bacilli</taxon>
        <taxon>Bacillales</taxon>
        <taxon>Staphylococcaceae</taxon>
        <taxon>Staphylococcus</taxon>
    </lineage>
</organism>
<keyword evidence="2" id="KW-1133">Transmembrane helix</keyword>
<dbReference type="Proteomes" id="UP000095412">
    <property type="component" value="Unassembled WGS sequence"/>
</dbReference>
<dbReference type="RefSeq" id="WP_069994534.1">
    <property type="nucleotide sequence ID" value="NZ_FMPG01000002.1"/>
</dbReference>
<dbReference type="EMBL" id="FMPG01000002">
    <property type="protein sequence ID" value="SCS56907.1"/>
    <property type="molecule type" value="Genomic_DNA"/>
</dbReference>
<evidence type="ECO:0000313" key="5">
    <source>
        <dbReference type="Proteomes" id="UP000095412"/>
    </source>
</evidence>
<gene>
    <name evidence="4" type="ORF">SAMEA2297795_00716</name>
    <name evidence="3" type="ORF">SAMEA2297796_00393</name>
</gene>
<sequence length="107" mass="11381">MSKPVKLVVSIYLAAVAIICCGYLLMILVGSFQGNDMKGSVLDADSSKNIENVDNIDNTSNATPTESTTVPKGSQSSIPTHSNTLSILQNNKTHTWSLDNSTSKAHV</sequence>
<evidence type="ECO:0000313" key="3">
    <source>
        <dbReference type="EMBL" id="SCS38652.1"/>
    </source>
</evidence>
<dbReference type="AlphaFoldDB" id="A0A1D4HN83"/>
<evidence type="ECO:0000256" key="2">
    <source>
        <dbReference type="SAM" id="Phobius"/>
    </source>
</evidence>
<name>A0A1D4HN83_9STAP</name>
<dbReference type="Proteomes" id="UP000095768">
    <property type="component" value="Unassembled WGS sequence"/>
</dbReference>
<feature type="region of interest" description="Disordered" evidence="1">
    <location>
        <begin position="51"/>
        <end position="82"/>
    </location>
</feature>